<evidence type="ECO:0000256" key="6">
    <source>
        <dbReference type="RuleBase" id="RU362125"/>
    </source>
</evidence>
<dbReference type="InterPro" id="IPR009100">
    <property type="entry name" value="AcylCoA_DH/oxidase_NM_dom_sf"/>
</dbReference>
<evidence type="ECO:0000256" key="2">
    <source>
        <dbReference type="ARBA" id="ARBA00009347"/>
    </source>
</evidence>
<sequence length="406" mass="44777">MPLPDRQSDRLYDHRLEPEEVRAIRAEVRAFADEHVAPKAYAIGQTPESKDAFPWELFTKMGKAGMFRIPFGSTVGGRGLKHRVTACVAALEELAYHSNSVAAIYDVHCILAGRTLEAASPELQEKYLKPLLAGEVVGAFATSEPGTSSDLTPRAMATEVFEDGDELIVTGRKRWITNSPVAKFVTALCRAGDSTAMVLIDLDAPGVTVGDPDKKLGNHGQLTADITFDEVRVPKTHVISGLGQGLRRALATLTYGRIGIGATGVGMAQRIFDECTRHLMHRKMFGQYMGQMQHWQFRMAERATQIENGRNLYLKAALKMDEGQEFPEPEAAMCKFYATDVAAGFAREGIQVFGGYGFTKELAADGSHYKVEEIYRDVKITEIYEGANEIQKYLVAREIFGRNFAG</sequence>
<dbReference type="AlphaFoldDB" id="A0A6B0XXN4"/>
<feature type="domain" description="Acyl-CoA dehydrogenase/oxidase C-terminal" evidence="7">
    <location>
        <begin position="243"/>
        <end position="399"/>
    </location>
</feature>
<evidence type="ECO:0000256" key="5">
    <source>
        <dbReference type="ARBA" id="ARBA00023002"/>
    </source>
</evidence>
<dbReference type="GO" id="GO:0003995">
    <property type="term" value="F:acyl-CoA dehydrogenase activity"/>
    <property type="evidence" value="ECO:0007669"/>
    <property type="project" value="TreeGrafter"/>
</dbReference>
<comment type="similarity">
    <text evidence="2 6">Belongs to the acyl-CoA dehydrogenase family.</text>
</comment>
<keyword evidence="5 6" id="KW-0560">Oxidoreductase</keyword>
<evidence type="ECO:0000256" key="1">
    <source>
        <dbReference type="ARBA" id="ARBA00001974"/>
    </source>
</evidence>
<gene>
    <name evidence="10" type="ORF">F4Y60_05275</name>
</gene>
<evidence type="ECO:0000259" key="9">
    <source>
        <dbReference type="Pfam" id="PF02771"/>
    </source>
</evidence>
<dbReference type="Gene3D" id="1.20.140.10">
    <property type="entry name" value="Butyryl-CoA Dehydrogenase, subunit A, domain 3"/>
    <property type="match status" value="1"/>
</dbReference>
<dbReference type="Gene3D" id="2.40.110.10">
    <property type="entry name" value="Butyryl-CoA Dehydrogenase, subunit A, domain 2"/>
    <property type="match status" value="1"/>
</dbReference>
<reference evidence="10" key="1">
    <citation type="submission" date="2019-09" db="EMBL/GenBank/DDBJ databases">
        <title>Characterisation of the sponge microbiome using genome-centric metagenomics.</title>
        <authorList>
            <person name="Engelberts J.P."/>
            <person name="Robbins S.J."/>
            <person name="De Goeij J.M."/>
            <person name="Aranda M."/>
            <person name="Bell S.C."/>
            <person name="Webster N.S."/>
        </authorList>
    </citation>
    <scope>NUCLEOTIDE SEQUENCE</scope>
    <source>
        <strain evidence="10">SB0664_bin_43</strain>
    </source>
</reference>
<evidence type="ECO:0000256" key="4">
    <source>
        <dbReference type="ARBA" id="ARBA00022827"/>
    </source>
</evidence>
<keyword evidence="4 6" id="KW-0274">FAD</keyword>
<protein>
    <submittedName>
        <fullName evidence="10">Acyl-CoA dehydrogenase</fullName>
    </submittedName>
</protein>
<evidence type="ECO:0000259" key="8">
    <source>
        <dbReference type="Pfam" id="PF02770"/>
    </source>
</evidence>
<comment type="cofactor">
    <cofactor evidence="1 6">
        <name>FAD</name>
        <dbReference type="ChEBI" id="CHEBI:57692"/>
    </cofactor>
</comment>
<evidence type="ECO:0000259" key="7">
    <source>
        <dbReference type="Pfam" id="PF00441"/>
    </source>
</evidence>
<dbReference type="Pfam" id="PF02770">
    <property type="entry name" value="Acyl-CoA_dh_M"/>
    <property type="match status" value="1"/>
</dbReference>
<dbReference type="Gene3D" id="1.10.540.10">
    <property type="entry name" value="Acyl-CoA dehydrogenase/oxidase, N-terminal domain"/>
    <property type="match status" value="1"/>
</dbReference>
<feature type="domain" description="Acyl-CoA dehydrogenase/oxidase N-terminal" evidence="9">
    <location>
        <begin position="19"/>
        <end position="135"/>
    </location>
</feature>
<dbReference type="SUPFAM" id="SSF56645">
    <property type="entry name" value="Acyl-CoA dehydrogenase NM domain-like"/>
    <property type="match status" value="1"/>
</dbReference>
<dbReference type="InterPro" id="IPR006091">
    <property type="entry name" value="Acyl-CoA_Oxase/DH_mid-dom"/>
</dbReference>
<dbReference type="InterPro" id="IPR009075">
    <property type="entry name" value="AcylCo_DH/oxidase_C"/>
</dbReference>
<dbReference type="Pfam" id="PF02771">
    <property type="entry name" value="Acyl-CoA_dh_N"/>
    <property type="match status" value="1"/>
</dbReference>
<dbReference type="FunFam" id="1.20.140.10:FF:000001">
    <property type="entry name" value="Acyl-CoA dehydrogenase"/>
    <property type="match status" value="1"/>
</dbReference>
<dbReference type="InterPro" id="IPR013786">
    <property type="entry name" value="AcylCoA_DH/ox_N"/>
</dbReference>
<keyword evidence="3 6" id="KW-0285">Flavoprotein</keyword>
<proteinExistence type="inferred from homology"/>
<comment type="caution">
    <text evidence="10">The sequence shown here is derived from an EMBL/GenBank/DDBJ whole genome shotgun (WGS) entry which is preliminary data.</text>
</comment>
<dbReference type="PANTHER" id="PTHR43884:SF12">
    <property type="entry name" value="ISOVALERYL-COA DEHYDROGENASE, MITOCHONDRIAL-RELATED"/>
    <property type="match status" value="1"/>
</dbReference>
<evidence type="ECO:0000256" key="3">
    <source>
        <dbReference type="ARBA" id="ARBA00022630"/>
    </source>
</evidence>
<dbReference type="EMBL" id="VXRY01000213">
    <property type="protein sequence ID" value="MXY33494.1"/>
    <property type="molecule type" value="Genomic_DNA"/>
</dbReference>
<dbReference type="PANTHER" id="PTHR43884">
    <property type="entry name" value="ACYL-COA DEHYDROGENASE"/>
    <property type="match status" value="1"/>
</dbReference>
<dbReference type="InterPro" id="IPR036250">
    <property type="entry name" value="AcylCo_DH-like_C"/>
</dbReference>
<dbReference type="InterPro" id="IPR046373">
    <property type="entry name" value="Acyl-CoA_Oxase/DH_mid-dom_sf"/>
</dbReference>
<feature type="domain" description="Acyl-CoA oxidase/dehydrogenase middle" evidence="8">
    <location>
        <begin position="139"/>
        <end position="231"/>
    </location>
</feature>
<dbReference type="InterPro" id="IPR037069">
    <property type="entry name" value="AcylCoA_DH/ox_N_sf"/>
</dbReference>
<dbReference type="Pfam" id="PF00441">
    <property type="entry name" value="Acyl-CoA_dh_1"/>
    <property type="match status" value="1"/>
</dbReference>
<dbReference type="SUPFAM" id="SSF47203">
    <property type="entry name" value="Acyl-CoA dehydrogenase C-terminal domain-like"/>
    <property type="match status" value="1"/>
</dbReference>
<accession>A0A6B0XXN4</accession>
<organism evidence="10">
    <name type="scientific">Boseongicola sp. SB0664_bin_43</name>
    <dbReference type="NCBI Taxonomy" id="2604844"/>
    <lineage>
        <taxon>Bacteria</taxon>
        <taxon>Pseudomonadati</taxon>
        <taxon>Pseudomonadota</taxon>
        <taxon>Alphaproteobacteria</taxon>
        <taxon>Rhodobacterales</taxon>
        <taxon>Paracoccaceae</taxon>
        <taxon>Boseongicola</taxon>
    </lineage>
</organism>
<name>A0A6B0XXN4_9RHOB</name>
<evidence type="ECO:0000313" key="10">
    <source>
        <dbReference type="EMBL" id="MXY33494.1"/>
    </source>
</evidence>
<dbReference type="GO" id="GO:0050660">
    <property type="term" value="F:flavin adenine dinucleotide binding"/>
    <property type="evidence" value="ECO:0007669"/>
    <property type="project" value="InterPro"/>
</dbReference>